<feature type="compositionally biased region" description="Polar residues" evidence="9">
    <location>
        <begin position="1052"/>
        <end position="1067"/>
    </location>
</feature>
<evidence type="ECO:0000313" key="11">
    <source>
        <dbReference type="EMBL" id="KDQ54411.1"/>
    </source>
</evidence>
<reference evidence="12" key="1">
    <citation type="journal article" date="2014" name="Proc. Natl. Acad. Sci. U.S.A.">
        <title>Extensive sampling of basidiomycete genomes demonstrates inadequacy of the white-rot/brown-rot paradigm for wood decay fungi.</title>
        <authorList>
            <person name="Riley R."/>
            <person name="Salamov A.A."/>
            <person name="Brown D.W."/>
            <person name="Nagy L.G."/>
            <person name="Floudas D."/>
            <person name="Held B.W."/>
            <person name="Levasseur A."/>
            <person name="Lombard V."/>
            <person name="Morin E."/>
            <person name="Otillar R."/>
            <person name="Lindquist E.A."/>
            <person name="Sun H."/>
            <person name="LaButti K.M."/>
            <person name="Schmutz J."/>
            <person name="Jabbour D."/>
            <person name="Luo H."/>
            <person name="Baker S.E."/>
            <person name="Pisabarro A.G."/>
            <person name="Walton J.D."/>
            <person name="Blanchette R.A."/>
            <person name="Henrissat B."/>
            <person name="Martin F."/>
            <person name="Cullen D."/>
            <person name="Hibbett D.S."/>
            <person name="Grigoriev I.V."/>
        </authorList>
    </citation>
    <scope>NUCLEOTIDE SEQUENCE [LARGE SCALE GENOMIC DNA]</scope>
    <source>
        <strain evidence="12">MUCL 33604</strain>
    </source>
</reference>
<dbReference type="InterPro" id="IPR027165">
    <property type="entry name" value="CND3"/>
</dbReference>
<comment type="similarity">
    <text evidence="2">Belongs to the CND3 (condensin subunit 3) family.</text>
</comment>
<dbReference type="GO" id="GO:0051301">
    <property type="term" value="P:cell division"/>
    <property type="evidence" value="ECO:0007669"/>
    <property type="project" value="UniProtKB-KW"/>
</dbReference>
<sequence length="1219" mass="135388">MPALTKPKAPPTPNASIIPSLPTLLPKIFDQVQSTSANHQKNFIALYKLQLSSSEVVESVKGRKEVKLVGEKAFQDAVLDVVIRVCGCKKGTGVADRVVRFFGGYVKFLNEKGTSLHIYNKPQDDEEDEDEETPSSRLISRLLKFFLKGFEAKDKTVRYRVAQFVAEMVSHLGELDEDIYTSLRTSLLARTHDKEPSVRVQAVIALSKLCATELITPDEDDEVNVLEVLLEVLSGDPSAEVRRATLLSLPLSPTIIPHILARTRDVDPSVRKLVYTVLEAACGGSGVGKGKPKTHPQQVYGPTHPRLLTIAQRELIIRNGLGDRESGVKAAVGKLVGVWARVVGASDEVRGEGGGGGEGNGEEAEGIKRGEGDKDNEKEGGKKSVVQDLLAFIDLFDFTNEESEGEKVAEDALREVLEEDVGAGVEAEFDDEFYTPLTPARAFLLRVFVDHCQILGAKDENERVLSEAKLEKALPVVTALAFRIQGAYNDLVEGMQREEEEILLNGGVKALDDEEERARKEEERLEREFVIGEMLRVAVWLDYGDEIGRRKMFGLVRDMISQESLPDSLVSKCLDVLRKLSPNERDLIRVVVEVVHELRDGGDDDEDNEQREPGDDTETNFGTPITAKTNRPGQNKAKEKDPTDMTPEEKAQKDAMDLRCLSLCIGMLERVNGTFEENSTLEGILGELIIPAVKRKELALREKGLVSLGLCCLIARVRLLFLLLLFPHCPLQSAPEVLKIRVLQVVFDILMVHDRDFLAKDTVAGDRIVEFLLHIWDSEESDKVQALLCVGIAKLMLSGMIADERVLKCLVIAYVSPDTAGNQELRQCLSYFLPVYCYSSPVNQRRMQKVFIPIYRDLVQAYKDMEDEPGVVAPSNIAAMFVDWTDPQKAVEVRGQVADDTIHIDLATDITKALFSDDMTKEDKKVVCQCLSKLHIPEVIDDDKIRTLKLLMHNLTSRRPLHDTTSKNAFNKFETSVSKKFEKQLEGFNEEEYRELESLKEQFDFLDDIIPLDSDDSDVPRKKVTRKRYVEICGRVLSISLTKFACRRSESVVSGATTGAETDSVGTATAGPSRVKGKSKAKCVSISLNICQIFDDRYRRRRVSKSDDDTEEGGSAQAATPPAPSRSVPKRAASAKKPSYRVQQVAEDESEEDEESTPGPASRKGRSSIKPTKTKYKRGEEEAKLDAEIDNLLDSDGPSDSIMDSDSAEEDVVGEMLDD</sequence>
<keyword evidence="12" id="KW-1185">Reference proteome</keyword>
<dbReference type="Pfam" id="PF12719">
    <property type="entry name" value="Cnd3"/>
    <property type="match status" value="1"/>
</dbReference>
<dbReference type="FunCoup" id="A0A067PVQ4">
    <property type="interactions" value="277"/>
</dbReference>
<keyword evidence="5" id="KW-0498">Mitosis</keyword>
<accession>A0A067PVQ4</accession>
<keyword evidence="8" id="KW-0175">Coiled coil</keyword>
<dbReference type="Gene3D" id="1.25.10.10">
    <property type="entry name" value="Leucine-rich Repeat Variant"/>
    <property type="match status" value="1"/>
</dbReference>
<evidence type="ECO:0000256" key="6">
    <source>
        <dbReference type="ARBA" id="ARBA00023067"/>
    </source>
</evidence>
<feature type="coiled-coil region" evidence="8">
    <location>
        <begin position="982"/>
        <end position="1009"/>
    </location>
</feature>
<protein>
    <recommendedName>
        <fullName evidence="10">Nuclear condensin complex subunit 3 C-terminal domain-containing protein</fullName>
    </recommendedName>
</protein>
<dbReference type="GO" id="GO:0007076">
    <property type="term" value="P:mitotic chromosome condensation"/>
    <property type="evidence" value="ECO:0007669"/>
    <property type="project" value="InterPro"/>
</dbReference>
<feature type="compositionally biased region" description="Basic and acidic residues" evidence="9">
    <location>
        <begin position="1177"/>
        <end position="1187"/>
    </location>
</feature>
<evidence type="ECO:0000256" key="5">
    <source>
        <dbReference type="ARBA" id="ARBA00022776"/>
    </source>
</evidence>
<evidence type="ECO:0000256" key="7">
    <source>
        <dbReference type="ARBA" id="ARBA00023306"/>
    </source>
</evidence>
<feature type="compositionally biased region" description="Basic and acidic residues" evidence="9">
    <location>
        <begin position="636"/>
        <end position="652"/>
    </location>
</feature>
<feature type="compositionally biased region" description="Polar residues" evidence="9">
    <location>
        <begin position="619"/>
        <end position="633"/>
    </location>
</feature>
<evidence type="ECO:0000256" key="2">
    <source>
        <dbReference type="ARBA" id="ARBA00006533"/>
    </source>
</evidence>
<dbReference type="InterPro" id="IPR025977">
    <property type="entry name" value="Cnd3_C"/>
</dbReference>
<dbReference type="SUPFAM" id="SSF48371">
    <property type="entry name" value="ARM repeat"/>
    <property type="match status" value="1"/>
</dbReference>
<keyword evidence="3" id="KW-0158">Chromosome</keyword>
<dbReference type="EMBL" id="KL197729">
    <property type="protein sequence ID" value="KDQ54411.1"/>
    <property type="molecule type" value="Genomic_DNA"/>
</dbReference>
<dbReference type="OrthoDB" id="27187at2759"/>
<dbReference type="AlphaFoldDB" id="A0A067PVQ4"/>
<dbReference type="HOGENOM" id="CLU_004446_1_0_1"/>
<proteinExistence type="inferred from homology"/>
<organism evidence="11 12">
    <name type="scientific">Jaapia argillacea MUCL 33604</name>
    <dbReference type="NCBI Taxonomy" id="933084"/>
    <lineage>
        <taxon>Eukaryota</taxon>
        <taxon>Fungi</taxon>
        <taxon>Dikarya</taxon>
        <taxon>Basidiomycota</taxon>
        <taxon>Agaricomycotina</taxon>
        <taxon>Agaricomycetes</taxon>
        <taxon>Agaricomycetidae</taxon>
        <taxon>Jaapiales</taxon>
        <taxon>Jaapiaceae</taxon>
        <taxon>Jaapia</taxon>
    </lineage>
</organism>
<feature type="compositionally biased region" description="Basic and acidic residues" evidence="9">
    <location>
        <begin position="365"/>
        <end position="381"/>
    </location>
</feature>
<feature type="domain" description="Nuclear condensin complex subunit 3 C-terminal" evidence="10">
    <location>
        <begin position="659"/>
        <end position="936"/>
    </location>
</feature>
<dbReference type="PANTHER" id="PTHR14418:SF5">
    <property type="entry name" value="CONDENSIN COMPLEX SUBUNIT 3"/>
    <property type="match status" value="1"/>
</dbReference>
<keyword evidence="4" id="KW-0132">Cell division</keyword>
<feature type="compositionally biased region" description="Acidic residues" evidence="9">
    <location>
        <begin position="1146"/>
        <end position="1156"/>
    </location>
</feature>
<gene>
    <name evidence="11" type="ORF">JAAARDRAFT_60793</name>
</gene>
<evidence type="ECO:0000256" key="1">
    <source>
        <dbReference type="ARBA" id="ARBA00004286"/>
    </source>
</evidence>
<evidence type="ECO:0000256" key="9">
    <source>
        <dbReference type="SAM" id="MobiDB-lite"/>
    </source>
</evidence>
<dbReference type="InterPro" id="IPR016024">
    <property type="entry name" value="ARM-type_fold"/>
</dbReference>
<feature type="compositionally biased region" description="Acidic residues" evidence="9">
    <location>
        <begin position="1206"/>
        <end position="1219"/>
    </location>
</feature>
<keyword evidence="6" id="KW-0226">DNA condensation</keyword>
<evidence type="ECO:0000259" key="10">
    <source>
        <dbReference type="Pfam" id="PF12719"/>
    </source>
</evidence>
<dbReference type="Proteomes" id="UP000027265">
    <property type="component" value="Unassembled WGS sequence"/>
</dbReference>
<feature type="region of interest" description="Disordered" evidence="9">
    <location>
        <begin position="349"/>
        <end position="381"/>
    </location>
</feature>
<name>A0A067PVQ4_9AGAM</name>
<evidence type="ECO:0000256" key="8">
    <source>
        <dbReference type="SAM" id="Coils"/>
    </source>
</evidence>
<evidence type="ECO:0000256" key="4">
    <source>
        <dbReference type="ARBA" id="ARBA00022618"/>
    </source>
</evidence>
<feature type="compositionally biased region" description="Basic residues" evidence="9">
    <location>
        <begin position="1163"/>
        <end position="1176"/>
    </location>
</feature>
<feature type="region of interest" description="Disordered" evidence="9">
    <location>
        <begin position="1102"/>
        <end position="1219"/>
    </location>
</feature>
<feature type="region of interest" description="Disordered" evidence="9">
    <location>
        <begin position="1052"/>
        <end position="1076"/>
    </location>
</feature>
<feature type="region of interest" description="Disordered" evidence="9">
    <location>
        <begin position="599"/>
        <end position="652"/>
    </location>
</feature>
<dbReference type="InterPro" id="IPR011989">
    <property type="entry name" value="ARM-like"/>
</dbReference>
<dbReference type="GO" id="GO:0000793">
    <property type="term" value="C:condensed chromosome"/>
    <property type="evidence" value="ECO:0007669"/>
    <property type="project" value="TreeGrafter"/>
</dbReference>
<dbReference type="PANTHER" id="PTHR14418">
    <property type="entry name" value="CONDENSIN COMPLEX SUBUNIT 3-RELATED"/>
    <property type="match status" value="1"/>
</dbReference>
<dbReference type="STRING" id="933084.A0A067PVQ4"/>
<evidence type="ECO:0000256" key="3">
    <source>
        <dbReference type="ARBA" id="ARBA00022454"/>
    </source>
</evidence>
<dbReference type="GO" id="GO:0000796">
    <property type="term" value="C:condensin complex"/>
    <property type="evidence" value="ECO:0007669"/>
    <property type="project" value="InterPro"/>
</dbReference>
<comment type="subcellular location">
    <subcellularLocation>
        <location evidence="1">Chromosome</location>
    </subcellularLocation>
</comment>
<keyword evidence="7" id="KW-0131">Cell cycle</keyword>
<evidence type="ECO:0000313" key="12">
    <source>
        <dbReference type="Proteomes" id="UP000027265"/>
    </source>
</evidence>
<dbReference type="InParanoid" id="A0A067PVQ4"/>